<proteinExistence type="predicted"/>
<sequence length="329" mass="36568">MIERSLFHSFPRPKGRSLAETTKLGLAILRNTLDVGLVLAPELVVWKHRHDAPTVILQRRMCFTELGAAEMPNHAKTFGPFALKFSPDKLRAAGAMPVIYAPQELPGHPASVIAEFCVRAAAHTKGVLESLNHLQRVANAMASGTYGGLPVAQDASIDLNNVTPGGALVNQFKIKPADLAALMTHIGYRNIPFDHSIAMLGIYENMFYPTDNSHSDDLLGYYRQREWRLVTSDIAIEGQKIVRELTEDERHKVEAVDAGFWRRELTFKGRTASRLEFAQVYQIHGGLSPRDLIEGVVVPESAEAAVRDFYDGELEVVKWDGDEHFGAER</sequence>
<dbReference type="Pfam" id="PF10899">
    <property type="entry name" value="AbiGi"/>
    <property type="match status" value="1"/>
</dbReference>
<accession>A0ABX9ZJD2</accession>
<keyword evidence="2" id="KW-1185">Reference proteome</keyword>
<dbReference type="RefSeq" id="WP_107338488.1">
    <property type="nucleotide sequence ID" value="NZ_RRCR01000062.1"/>
</dbReference>
<dbReference type="EMBL" id="RWHX01000065">
    <property type="protein sequence ID" value="RSK75529.1"/>
    <property type="molecule type" value="Genomic_DNA"/>
</dbReference>
<evidence type="ECO:0000313" key="2">
    <source>
        <dbReference type="Proteomes" id="UP000270216"/>
    </source>
</evidence>
<name>A0ABX9ZJD2_9BURK</name>
<protein>
    <submittedName>
        <fullName evidence="1">Uncharacterized protein</fullName>
    </submittedName>
</protein>
<dbReference type="InterPro" id="IPR021223">
    <property type="entry name" value="AbiGi"/>
</dbReference>
<dbReference type="Proteomes" id="UP000270216">
    <property type="component" value="Unassembled WGS sequence"/>
</dbReference>
<evidence type="ECO:0000313" key="1">
    <source>
        <dbReference type="EMBL" id="RSK75529.1"/>
    </source>
</evidence>
<reference evidence="1 2" key="1">
    <citation type="submission" date="2018-12" db="EMBL/GenBank/DDBJ databases">
        <title>Whole genome sequence of a Pandoraea apista isolate from a patient with cystic fibrosis.</title>
        <authorList>
            <person name="Kenna D.T."/>
            <person name="Turton J.F."/>
        </authorList>
    </citation>
    <scope>NUCLEOTIDE SEQUENCE [LARGE SCALE GENOMIC DNA]</scope>
    <source>
        <strain evidence="1 2">Pa13324</strain>
    </source>
</reference>
<organism evidence="1 2">
    <name type="scientific">Pandoraea apista</name>
    <dbReference type="NCBI Taxonomy" id="93218"/>
    <lineage>
        <taxon>Bacteria</taxon>
        <taxon>Pseudomonadati</taxon>
        <taxon>Pseudomonadota</taxon>
        <taxon>Betaproteobacteria</taxon>
        <taxon>Burkholderiales</taxon>
        <taxon>Burkholderiaceae</taxon>
        <taxon>Pandoraea</taxon>
    </lineage>
</organism>
<gene>
    <name evidence="1" type="ORF">EJE83_23370</name>
</gene>
<comment type="caution">
    <text evidence="1">The sequence shown here is derived from an EMBL/GenBank/DDBJ whole genome shotgun (WGS) entry which is preliminary data.</text>
</comment>